<reference evidence="2 3" key="1">
    <citation type="submission" date="2024-02" db="EMBL/GenBank/DDBJ databases">
        <title>Herpetosiphon gulosus NBRC 112829.</title>
        <authorList>
            <person name="Ichikawa N."/>
            <person name="Katano-Makiyama Y."/>
            <person name="Hidaka K."/>
        </authorList>
    </citation>
    <scope>NUCLEOTIDE SEQUENCE [LARGE SCALE GENOMIC DNA]</scope>
    <source>
        <strain evidence="2 3">NBRC 112829</strain>
    </source>
</reference>
<evidence type="ECO:0000313" key="2">
    <source>
        <dbReference type="EMBL" id="GAA5526582.1"/>
    </source>
</evidence>
<gene>
    <name evidence="2" type="ORF">Hgul01_00355</name>
</gene>
<name>A0ABP9WTQ1_9CHLR</name>
<feature type="domain" description="N-acetyltransferase" evidence="1">
    <location>
        <begin position="27"/>
        <end position="170"/>
    </location>
</feature>
<dbReference type="PANTHER" id="PTHR43792:SF1">
    <property type="entry name" value="N-ACETYLTRANSFERASE DOMAIN-CONTAINING PROTEIN"/>
    <property type="match status" value="1"/>
</dbReference>
<sequence length="181" mass="20351">MLDPQVFSTKRLIASAISLEHADLLAAMHQNPTVMATLGGLQDRQRTLQGLHNQIADWQQAGYGLCIFHDRASGGFVGRGGLRLLQLDEQPETEIGYALLPEWWGQGLATEIASQARTVAFEQLQLASIVLFTMTTNIVSQRVAEKLGMRYERHFERANLPHVLFRQTKSAWIVNRNLRSI</sequence>
<dbReference type="Pfam" id="PF13302">
    <property type="entry name" value="Acetyltransf_3"/>
    <property type="match status" value="1"/>
</dbReference>
<dbReference type="InterPro" id="IPR016181">
    <property type="entry name" value="Acyl_CoA_acyltransferase"/>
</dbReference>
<dbReference type="Proteomes" id="UP001428290">
    <property type="component" value="Unassembled WGS sequence"/>
</dbReference>
<evidence type="ECO:0000313" key="3">
    <source>
        <dbReference type="Proteomes" id="UP001428290"/>
    </source>
</evidence>
<comment type="caution">
    <text evidence="2">The sequence shown here is derived from an EMBL/GenBank/DDBJ whole genome shotgun (WGS) entry which is preliminary data.</text>
</comment>
<proteinExistence type="predicted"/>
<dbReference type="PROSITE" id="PS51186">
    <property type="entry name" value="GNAT"/>
    <property type="match status" value="1"/>
</dbReference>
<organism evidence="2 3">
    <name type="scientific">Herpetosiphon gulosus</name>
    <dbReference type="NCBI Taxonomy" id="1973496"/>
    <lineage>
        <taxon>Bacteria</taxon>
        <taxon>Bacillati</taxon>
        <taxon>Chloroflexota</taxon>
        <taxon>Chloroflexia</taxon>
        <taxon>Herpetosiphonales</taxon>
        <taxon>Herpetosiphonaceae</taxon>
        <taxon>Herpetosiphon</taxon>
    </lineage>
</organism>
<evidence type="ECO:0000259" key="1">
    <source>
        <dbReference type="PROSITE" id="PS51186"/>
    </source>
</evidence>
<dbReference type="SUPFAM" id="SSF55729">
    <property type="entry name" value="Acyl-CoA N-acyltransferases (Nat)"/>
    <property type="match status" value="1"/>
</dbReference>
<dbReference type="PANTHER" id="PTHR43792">
    <property type="entry name" value="GNAT FAMILY, PUTATIVE (AFU_ORTHOLOGUE AFUA_3G00765)-RELATED-RELATED"/>
    <property type="match status" value="1"/>
</dbReference>
<keyword evidence="3" id="KW-1185">Reference proteome</keyword>
<dbReference type="InterPro" id="IPR000182">
    <property type="entry name" value="GNAT_dom"/>
</dbReference>
<dbReference type="InterPro" id="IPR051531">
    <property type="entry name" value="N-acetyltransferase"/>
</dbReference>
<protein>
    <submittedName>
        <fullName evidence="2">Acetyltransferase PA3944</fullName>
    </submittedName>
</protein>
<dbReference type="Gene3D" id="3.40.630.30">
    <property type="match status" value="1"/>
</dbReference>
<dbReference type="RefSeq" id="WP_345720221.1">
    <property type="nucleotide sequence ID" value="NZ_BAABRU010000001.1"/>
</dbReference>
<accession>A0ABP9WTQ1</accession>
<dbReference type="EMBL" id="BAABRU010000001">
    <property type="protein sequence ID" value="GAA5526582.1"/>
    <property type="molecule type" value="Genomic_DNA"/>
</dbReference>